<reference evidence="2 4" key="2">
    <citation type="submission" date="2022-10" db="EMBL/GenBank/DDBJ databases">
        <title>The complete genomes of actinobacterial strains from the NBC collection.</title>
        <authorList>
            <person name="Joergensen T.S."/>
            <person name="Alvarez Arevalo M."/>
            <person name="Sterndorff E.B."/>
            <person name="Faurdal D."/>
            <person name="Vuksanovic O."/>
            <person name="Mourched A.-S."/>
            <person name="Charusanti P."/>
            <person name="Shaw S."/>
            <person name="Blin K."/>
            <person name="Weber T."/>
        </authorList>
    </citation>
    <scope>NUCLEOTIDE SEQUENCE [LARGE SCALE GENOMIC DNA]</scope>
    <source>
        <strain evidence="2 4">NBC 01809</strain>
    </source>
</reference>
<dbReference type="Gene3D" id="3.50.30.50">
    <property type="entry name" value="Putative cyclase"/>
    <property type="match status" value="1"/>
</dbReference>
<dbReference type="RefSeq" id="WP_091630258.1">
    <property type="nucleotide sequence ID" value="NZ_CP109071.1"/>
</dbReference>
<accession>A0A1C6VUX6</accession>
<protein>
    <submittedName>
        <fullName evidence="2">Cyclase family protein</fullName>
    </submittedName>
    <submittedName>
        <fullName evidence="1">Putative cyclase</fullName>
    </submittedName>
</protein>
<dbReference type="InterPro" id="IPR037175">
    <property type="entry name" value="KFase_sf"/>
</dbReference>
<sequence length="312" mass="34122">MTGQHTRVEDFRATGERLRNWGRWGAEDERGTANLITPQALVAAAGLVRKGAVFDLGIPFDRDGPQPGTHRINPIHLMSETGDQQLFPGGFRYADDYIFMPLQCASQWDSLAHVYYDDQMYNGFPARDVSVKGAARCAIDKQAKGIAGRGVLLDVAALHGVDWLPAGTVITPDDLDEAARRQGGVGVGPGDILLFRTGWRRKFLTERDPAAFMAGEPGLGQDCCAWLRERDVAAVCSDNWAIEVLPGENPDVFLNVHMILLRDMGVPLGEMLDFEELAADCAHDGVWDFLFVAPPLKISRAVASPINPLAIK</sequence>
<dbReference type="InterPro" id="IPR007325">
    <property type="entry name" value="KFase/CYL"/>
</dbReference>
<dbReference type="AlphaFoldDB" id="A0A1C6VUX6"/>
<dbReference type="Pfam" id="PF04199">
    <property type="entry name" value="Cyclase"/>
    <property type="match status" value="1"/>
</dbReference>
<name>A0A1C6VUX6_9ACTN</name>
<dbReference type="PANTHER" id="PTHR34861">
    <property type="match status" value="1"/>
</dbReference>
<dbReference type="GO" id="GO:0019441">
    <property type="term" value="P:L-tryptophan catabolic process to kynurenine"/>
    <property type="evidence" value="ECO:0007669"/>
    <property type="project" value="InterPro"/>
</dbReference>
<dbReference type="OrthoDB" id="7067800at2"/>
<organism evidence="1 3">
    <name type="scientific">Micromonospora peucetia</name>
    <dbReference type="NCBI Taxonomy" id="47871"/>
    <lineage>
        <taxon>Bacteria</taxon>
        <taxon>Bacillati</taxon>
        <taxon>Actinomycetota</taxon>
        <taxon>Actinomycetes</taxon>
        <taxon>Micromonosporales</taxon>
        <taxon>Micromonosporaceae</taxon>
        <taxon>Micromonospora</taxon>
    </lineage>
</organism>
<dbReference type="Proteomes" id="UP001334804">
    <property type="component" value="Chromosome"/>
</dbReference>
<dbReference type="SUPFAM" id="SSF102198">
    <property type="entry name" value="Putative cyclase"/>
    <property type="match status" value="1"/>
</dbReference>
<reference evidence="1 3" key="1">
    <citation type="submission" date="2016-06" db="EMBL/GenBank/DDBJ databases">
        <authorList>
            <person name="Kjaerup R.B."/>
            <person name="Dalgaard T.S."/>
            <person name="Juul-Madsen H.R."/>
        </authorList>
    </citation>
    <scope>NUCLEOTIDE SEQUENCE [LARGE SCALE GENOMIC DNA]</scope>
    <source>
        <strain evidence="1 3">DSM 43363</strain>
    </source>
</reference>
<dbReference type="GO" id="GO:0004061">
    <property type="term" value="F:arylformamidase activity"/>
    <property type="evidence" value="ECO:0007669"/>
    <property type="project" value="InterPro"/>
</dbReference>
<dbReference type="EMBL" id="FMIC01000002">
    <property type="protein sequence ID" value="SCL70159.1"/>
    <property type="molecule type" value="Genomic_DNA"/>
</dbReference>
<dbReference type="PANTHER" id="PTHR34861:SF10">
    <property type="entry name" value="CYCLASE"/>
    <property type="match status" value="1"/>
</dbReference>
<evidence type="ECO:0000313" key="2">
    <source>
        <dbReference type="EMBL" id="WSA31239.1"/>
    </source>
</evidence>
<proteinExistence type="predicted"/>
<evidence type="ECO:0000313" key="1">
    <source>
        <dbReference type="EMBL" id="SCL70159.1"/>
    </source>
</evidence>
<dbReference type="STRING" id="47871.GA0070608_4249"/>
<dbReference type="EMBL" id="CP109071">
    <property type="protein sequence ID" value="WSA31239.1"/>
    <property type="molecule type" value="Genomic_DNA"/>
</dbReference>
<gene>
    <name evidence="1" type="ORF">GA0070608_4249</name>
    <name evidence="2" type="ORF">OIE14_24325</name>
</gene>
<evidence type="ECO:0000313" key="3">
    <source>
        <dbReference type="Proteomes" id="UP000199343"/>
    </source>
</evidence>
<evidence type="ECO:0000313" key="4">
    <source>
        <dbReference type="Proteomes" id="UP001334804"/>
    </source>
</evidence>
<keyword evidence="4" id="KW-1185">Reference proteome</keyword>
<dbReference type="Proteomes" id="UP000199343">
    <property type="component" value="Unassembled WGS sequence"/>
</dbReference>